<dbReference type="Pfam" id="PF06892">
    <property type="entry name" value="Phage_CP76"/>
    <property type="match status" value="1"/>
</dbReference>
<comment type="caution">
    <text evidence="1">The sequence shown here is derived from an EMBL/GenBank/DDBJ whole genome shotgun (WGS) entry which is preliminary data.</text>
</comment>
<protein>
    <submittedName>
        <fullName evidence="1">Uncharacterized protein</fullName>
    </submittedName>
</protein>
<evidence type="ECO:0000313" key="2">
    <source>
        <dbReference type="Proteomes" id="UP000239181"/>
    </source>
</evidence>
<dbReference type="AlphaFoldDB" id="A0A2S9I491"/>
<dbReference type="Proteomes" id="UP000239181">
    <property type="component" value="Unassembled WGS sequence"/>
</dbReference>
<proteinExistence type="predicted"/>
<name>A0A2S9I491_9GAMM</name>
<dbReference type="InterPro" id="IPR009679">
    <property type="entry name" value="Phage_186_CII-like"/>
</dbReference>
<sequence>MTFSEFNNRLHMKNGTRFFDIQHMDMLQRVVGHPFLADYFASQFGMLVVKNPVPEEMDNVELFSIQMHADAARGLVAQAKLNAEEDGVVDRAELKHVGTQVLNYMKYTAKGFLAWAALHGVQADAMDLLTCRKVESHQVAARGSRCG</sequence>
<keyword evidence="2" id="KW-1185">Reference proteome</keyword>
<dbReference type="EMBL" id="PDET01000029">
    <property type="protein sequence ID" value="PRD12612.1"/>
    <property type="molecule type" value="Genomic_DNA"/>
</dbReference>
<gene>
    <name evidence="1" type="ORF">CQW29_25595</name>
</gene>
<accession>A0A2S9I491</accession>
<reference evidence="1 2" key="1">
    <citation type="submission" date="2017-10" db="EMBL/GenBank/DDBJ databases">
        <title>Draft genome of two endophytic bacteria isolated from 'guarana' Paullinia cupana (Mart.) Ducke.</title>
        <authorList>
            <person name="Siqueira K.A."/>
            <person name="Liotti R.G."/>
            <person name="Mendes T.A."/>
            <person name="Soares M.A."/>
        </authorList>
    </citation>
    <scope>NUCLEOTIDE SEQUENCE [LARGE SCALE GENOMIC DNA]</scope>
    <source>
        <strain evidence="1 2">342</strain>
    </source>
</reference>
<organism evidence="1 2">
    <name type="scientific">Pantoea coffeiphila</name>
    <dbReference type="NCBI Taxonomy" id="1465635"/>
    <lineage>
        <taxon>Bacteria</taxon>
        <taxon>Pseudomonadati</taxon>
        <taxon>Pseudomonadota</taxon>
        <taxon>Gammaproteobacteria</taxon>
        <taxon>Enterobacterales</taxon>
        <taxon>Erwiniaceae</taxon>
        <taxon>Pantoea</taxon>
    </lineage>
</organism>
<dbReference type="InterPro" id="IPR048188">
    <property type="entry name" value="YmfL-like"/>
</dbReference>
<dbReference type="NCBIfam" id="NF041471">
    <property type="entry name" value="phage_reg_YmfL"/>
    <property type="match status" value="1"/>
</dbReference>
<evidence type="ECO:0000313" key="1">
    <source>
        <dbReference type="EMBL" id="PRD12612.1"/>
    </source>
</evidence>